<keyword evidence="3" id="KW-0378">Hydrolase</keyword>
<reference evidence="3 4" key="1">
    <citation type="submission" date="2019-03" db="EMBL/GenBank/DDBJ databases">
        <title>Genomic Encyclopedia of Type Strains, Phase IV (KMG-IV): sequencing the most valuable type-strain genomes for metagenomic binning, comparative biology and taxonomic classification.</title>
        <authorList>
            <person name="Goeker M."/>
        </authorList>
    </citation>
    <scope>NUCLEOTIDE SEQUENCE [LARGE SCALE GENOMIC DNA]</scope>
    <source>
        <strain evidence="3 4">DSM 2781</strain>
    </source>
</reference>
<feature type="domain" description="Cell wall hydrolase SleB" evidence="2">
    <location>
        <begin position="106"/>
        <end position="215"/>
    </location>
</feature>
<dbReference type="EMBL" id="SLXL01000010">
    <property type="protein sequence ID" value="TCP21580.1"/>
    <property type="molecule type" value="Genomic_DNA"/>
</dbReference>
<accession>A0A4R2NJG1</accession>
<dbReference type="Proteomes" id="UP000295733">
    <property type="component" value="Unassembled WGS sequence"/>
</dbReference>
<keyword evidence="4" id="KW-1185">Reference proteome</keyword>
<organism evidence="3 4">
    <name type="scientific">Rhodovulum adriaticum</name>
    <name type="common">Rhodopseudomonas adriatica</name>
    <dbReference type="NCBI Taxonomy" id="35804"/>
    <lineage>
        <taxon>Bacteria</taxon>
        <taxon>Pseudomonadati</taxon>
        <taxon>Pseudomonadota</taxon>
        <taxon>Alphaproteobacteria</taxon>
        <taxon>Rhodobacterales</taxon>
        <taxon>Paracoccaceae</taxon>
        <taxon>Rhodovulum</taxon>
    </lineage>
</organism>
<dbReference type="AlphaFoldDB" id="A0A4R2NJG1"/>
<evidence type="ECO:0000256" key="1">
    <source>
        <dbReference type="SAM" id="SignalP"/>
    </source>
</evidence>
<dbReference type="GO" id="GO:0016787">
    <property type="term" value="F:hydrolase activity"/>
    <property type="evidence" value="ECO:0007669"/>
    <property type="project" value="UniProtKB-KW"/>
</dbReference>
<proteinExistence type="predicted"/>
<evidence type="ECO:0000259" key="2">
    <source>
        <dbReference type="Pfam" id="PF07486"/>
    </source>
</evidence>
<dbReference type="InterPro" id="IPR042047">
    <property type="entry name" value="SleB_dom1"/>
</dbReference>
<feature type="chain" id="PRO_5020678527" evidence="1">
    <location>
        <begin position="25"/>
        <end position="222"/>
    </location>
</feature>
<dbReference type="Pfam" id="PF07486">
    <property type="entry name" value="Hydrolase_2"/>
    <property type="match status" value="1"/>
</dbReference>
<evidence type="ECO:0000313" key="3">
    <source>
        <dbReference type="EMBL" id="TCP21580.1"/>
    </source>
</evidence>
<evidence type="ECO:0000313" key="4">
    <source>
        <dbReference type="Proteomes" id="UP000295733"/>
    </source>
</evidence>
<dbReference type="RefSeq" id="WP_132604573.1">
    <property type="nucleotide sequence ID" value="NZ_NRRP01000003.1"/>
</dbReference>
<gene>
    <name evidence="3" type="ORF">EV656_11047</name>
</gene>
<protein>
    <submittedName>
        <fullName evidence="3">Cell wall hydrolase</fullName>
    </submittedName>
</protein>
<feature type="signal peptide" evidence="1">
    <location>
        <begin position="1"/>
        <end position="24"/>
    </location>
</feature>
<comment type="caution">
    <text evidence="3">The sequence shown here is derived from an EMBL/GenBank/DDBJ whole genome shotgun (WGS) entry which is preliminary data.</text>
</comment>
<dbReference type="InterPro" id="IPR011105">
    <property type="entry name" value="Cell_wall_hydrolase_SleB"/>
</dbReference>
<dbReference type="Gene3D" id="1.10.10.2520">
    <property type="entry name" value="Cell wall hydrolase SleB, domain 1"/>
    <property type="match status" value="1"/>
</dbReference>
<sequence length="222" mass="24352">MAFSLTRLAGALALSLIAVSPAPAEMRGSQSNDPTVILGDNLTRLLTTERVALQRLGDRRLARLAAAPRPFDAPTYSTAWLDARPAAKGGKQWECLTEALYFEARGESVQGQFAVAEVILNRVSSPDYPDTVCGVVNQGTGKRHQCQFSYNCDGKAEVIREKATYVRLGKIARFMLDGAPRRLTGGATHYHTIAVNPRWASRLPRTATIGVHHFYRQASRAR</sequence>
<dbReference type="OrthoDB" id="9785345at2"/>
<name>A0A4R2NJG1_RHOAD</name>
<keyword evidence="1" id="KW-0732">Signal</keyword>